<keyword evidence="14 22" id="KW-0472">Membrane</keyword>
<evidence type="ECO:0000256" key="17">
    <source>
        <dbReference type="ARBA" id="ARBA00023180"/>
    </source>
</evidence>
<dbReference type="FunFam" id="1.10.510.10:FF:000198">
    <property type="entry name" value="receptor protein kinase TMK1"/>
    <property type="match status" value="1"/>
</dbReference>
<evidence type="ECO:0000313" key="25">
    <source>
        <dbReference type="RefSeq" id="XP_030522263.1"/>
    </source>
</evidence>
<feature type="region of interest" description="Disordered" evidence="21">
    <location>
        <begin position="1031"/>
        <end position="1060"/>
    </location>
</feature>
<dbReference type="InterPro" id="IPR003591">
    <property type="entry name" value="Leu-rich_rpt_typical-subtyp"/>
</dbReference>
<dbReference type="RefSeq" id="XP_030522263.1">
    <property type="nucleotide sequence ID" value="XM_030666403.2"/>
</dbReference>
<dbReference type="FunFam" id="3.80.10.10:FF:000129">
    <property type="entry name" value="Leucine-rich repeat receptor-like kinase"/>
    <property type="match status" value="1"/>
</dbReference>
<dbReference type="SMART" id="SM00220">
    <property type="entry name" value="S_TKc"/>
    <property type="match status" value="1"/>
</dbReference>
<dbReference type="InterPro" id="IPR052422">
    <property type="entry name" value="Auxin_Ser/Thr_Kinase"/>
</dbReference>
<evidence type="ECO:0000259" key="23">
    <source>
        <dbReference type="PROSITE" id="PS50011"/>
    </source>
</evidence>
<dbReference type="InterPro" id="IPR001611">
    <property type="entry name" value="Leu-rich_rpt"/>
</dbReference>
<dbReference type="PROSITE" id="PS00108">
    <property type="entry name" value="PROTEIN_KINASE_ST"/>
    <property type="match status" value="1"/>
</dbReference>
<keyword evidence="8" id="KW-0732">Signal</keyword>
<evidence type="ECO:0000256" key="20">
    <source>
        <dbReference type="PROSITE-ProRule" id="PRU10141"/>
    </source>
</evidence>
<dbReference type="InterPro" id="IPR032675">
    <property type="entry name" value="LRR_dom_sf"/>
</dbReference>
<evidence type="ECO:0000256" key="21">
    <source>
        <dbReference type="SAM" id="MobiDB-lite"/>
    </source>
</evidence>
<keyword evidence="6" id="KW-0808">Transferase</keyword>
<feature type="transmembrane region" description="Helical" evidence="22">
    <location>
        <begin position="15"/>
        <end position="34"/>
    </location>
</feature>
<keyword evidence="5" id="KW-0433">Leucine-rich repeat</keyword>
<dbReference type="PANTHER" id="PTHR47986:SF1">
    <property type="entry name" value="OS04G0685900 PROTEIN"/>
    <property type="match status" value="1"/>
</dbReference>
<dbReference type="AlphaFoldDB" id="A0A8B8NJJ8"/>
<reference evidence="25" key="1">
    <citation type="submission" date="2025-08" db="UniProtKB">
        <authorList>
            <consortium name="RefSeq"/>
        </authorList>
    </citation>
    <scope>IDENTIFICATION</scope>
    <source>
        <tissue evidence="25">Leaf</tissue>
    </source>
</reference>
<dbReference type="Pfam" id="PF00560">
    <property type="entry name" value="LRR_1"/>
    <property type="match status" value="1"/>
</dbReference>
<dbReference type="OrthoDB" id="2018786at2759"/>
<keyword evidence="9" id="KW-0677">Repeat</keyword>
<dbReference type="CDD" id="cd14066">
    <property type="entry name" value="STKc_IRAK"/>
    <property type="match status" value="1"/>
</dbReference>
<proteinExistence type="inferred from homology"/>
<feature type="domain" description="Protein kinase" evidence="23">
    <location>
        <begin position="714"/>
        <end position="994"/>
    </location>
</feature>
<dbReference type="Gene3D" id="3.30.200.20">
    <property type="entry name" value="Phosphorylase Kinase, domain 1"/>
    <property type="match status" value="1"/>
</dbReference>
<dbReference type="Pfam" id="PF07714">
    <property type="entry name" value="PK_Tyr_Ser-Thr"/>
    <property type="match status" value="1"/>
</dbReference>
<name>A0A8B8NJJ8_9MYRT</name>
<evidence type="ECO:0000256" key="12">
    <source>
        <dbReference type="ARBA" id="ARBA00022840"/>
    </source>
</evidence>
<feature type="transmembrane region" description="Helical" evidence="22">
    <location>
        <begin position="611"/>
        <end position="631"/>
    </location>
</feature>
<dbReference type="InterPro" id="IPR000719">
    <property type="entry name" value="Prot_kinase_dom"/>
</dbReference>
<keyword evidence="12 20" id="KW-0067">ATP-binding</keyword>
<organism evidence="24 25">
    <name type="scientific">Rhodamnia argentea</name>
    <dbReference type="NCBI Taxonomy" id="178133"/>
    <lineage>
        <taxon>Eukaryota</taxon>
        <taxon>Viridiplantae</taxon>
        <taxon>Streptophyta</taxon>
        <taxon>Embryophyta</taxon>
        <taxon>Tracheophyta</taxon>
        <taxon>Spermatophyta</taxon>
        <taxon>Magnoliopsida</taxon>
        <taxon>eudicotyledons</taxon>
        <taxon>Gunneridae</taxon>
        <taxon>Pentapetalae</taxon>
        <taxon>rosids</taxon>
        <taxon>malvids</taxon>
        <taxon>Myrtales</taxon>
        <taxon>Myrtaceae</taxon>
        <taxon>Myrtoideae</taxon>
        <taxon>Myrteae</taxon>
        <taxon>Australasian group</taxon>
        <taxon>Rhodamnia</taxon>
    </lineage>
</organism>
<keyword evidence="4" id="KW-0723">Serine/threonine-protein kinase</keyword>
<dbReference type="Pfam" id="PF08263">
    <property type="entry name" value="LRRNT_2"/>
    <property type="match status" value="2"/>
</dbReference>
<comment type="catalytic activity">
    <reaction evidence="19">
        <text>L-seryl-[protein] + ATP = O-phospho-L-seryl-[protein] + ADP + H(+)</text>
        <dbReference type="Rhea" id="RHEA:17989"/>
        <dbReference type="Rhea" id="RHEA-COMP:9863"/>
        <dbReference type="Rhea" id="RHEA-COMP:11604"/>
        <dbReference type="ChEBI" id="CHEBI:15378"/>
        <dbReference type="ChEBI" id="CHEBI:29999"/>
        <dbReference type="ChEBI" id="CHEBI:30616"/>
        <dbReference type="ChEBI" id="CHEBI:83421"/>
        <dbReference type="ChEBI" id="CHEBI:456216"/>
        <dbReference type="EC" id="2.7.11.1"/>
    </reaction>
</comment>
<sequence>MDKIFQSEKIDLELLFGNPICFVFVFYLVSFTTVRFSDIFPRKLSPFCYIGCFPGFGTSSSLSSFFSCFFFFLGGSVSAHLCFLEVALWLCCLCWFLDGFLQPAKMVDIRRNLCIALHLSLITLACGVTDPSDLKVLNDFRKGLENPELLEWPIDGDDPCGPPKWPYVYCSGERVTQIQAKGLGLRGKLPPSFNQLSMLSNLGLQRNSLSGALPSFRGLTELQYAYLDYNGFEAIPPDFFDGLTSLQVLALDYNPLNKTSGWSVPVELAKSVQLTNLSLMNCNLVSPVPEFLGAMPSLTVLKLSYNSLSGELPGSFGQSMLQILWLNDQNGGGIGGGIDVIASMTSLTQLWLHGNQFASMVPENIGALTSLKDLNLNRNKLVGLIPESLARMDLEKLDLNNNLFMGPIPKFKVRNVTYDSNFFCLPEPGMQCAPEVNALLDFLGGVNYPENLVTRWSGNTPCEGPWFGLSCNSKLKASILNLPRHNLNGTLSASLAYLDSLLEIRLGDNNIHGGVPGNYTELKSLRLLDLSGNNLEPPLPMFHGSVKVIIDRNPLLVRNNTASTVSPPSSSSPLPENSPAPPKPEISPSTVAGSNSSRPQSRPKRTKRYNVLLLVPTLILPFVLLMIILYICFRKRRKGVSEAPSSTVIPPRDTSGPVTKVKIKFSNNTKTSLFTHSGTSSLSTLSNGTENSRSIEVGNLCISVQDLRKVTKNFAPENELGRGGFGTVYKGELCDGTKIAVKRMESNIICSKALDEFRSEIAVLSKLRHRHLVSLLGYSTEGSERLLVYEYMPQGALSRHLFQWKANQLEPLTWRNRFIIALDVARGIEYLHSLAQHTFIHRDLKSSNILVGDDLRAKVSDFGLVKLAPDGERSFATQLAGTFGYLAPEYAVMGKVTTKVDVYSYGVVLMELLTGLTALDEERSEESRYLAEWFWRIRSSKEKFVAALDPAAKETEEALESISIVAELAGHCTAREPHHRPDMSHVVNVLVPLVDRWKPMSDELEDSSGIDYNVPLPELLKVWQEAESKGSSIGTLGDSLGSIPTKPAGFAESFTSADGR</sequence>
<dbReference type="PANTHER" id="PTHR47986">
    <property type="entry name" value="OSJNBA0070M12.3 PROTEIN"/>
    <property type="match status" value="1"/>
</dbReference>
<gene>
    <name evidence="25" type="primary">LOC115735258</name>
</gene>
<evidence type="ECO:0000256" key="4">
    <source>
        <dbReference type="ARBA" id="ARBA00022527"/>
    </source>
</evidence>
<dbReference type="Pfam" id="PF13855">
    <property type="entry name" value="LRR_8"/>
    <property type="match status" value="1"/>
</dbReference>
<dbReference type="PROSITE" id="PS50011">
    <property type="entry name" value="PROTEIN_KINASE_DOM"/>
    <property type="match status" value="1"/>
</dbReference>
<dbReference type="GO" id="GO:0005524">
    <property type="term" value="F:ATP binding"/>
    <property type="evidence" value="ECO:0007669"/>
    <property type="project" value="UniProtKB-UniRule"/>
</dbReference>
<dbReference type="InterPro" id="IPR001245">
    <property type="entry name" value="Ser-Thr/Tyr_kinase_cat_dom"/>
</dbReference>
<evidence type="ECO:0000256" key="14">
    <source>
        <dbReference type="ARBA" id="ARBA00023136"/>
    </source>
</evidence>
<evidence type="ECO:0000256" key="18">
    <source>
        <dbReference type="ARBA" id="ARBA00047899"/>
    </source>
</evidence>
<dbReference type="SMART" id="SM00369">
    <property type="entry name" value="LRR_TYP"/>
    <property type="match status" value="7"/>
</dbReference>
<dbReference type="Gene3D" id="3.80.10.10">
    <property type="entry name" value="Ribonuclease Inhibitor"/>
    <property type="match status" value="2"/>
</dbReference>
<accession>A0A8B8NJJ8</accession>
<dbReference type="GeneID" id="115735258"/>
<evidence type="ECO:0000256" key="11">
    <source>
        <dbReference type="ARBA" id="ARBA00022777"/>
    </source>
</evidence>
<feature type="binding site" evidence="20">
    <location>
        <position position="742"/>
    </location>
    <ligand>
        <name>ATP</name>
        <dbReference type="ChEBI" id="CHEBI:30616"/>
    </ligand>
</feature>
<keyword evidence="15" id="KW-1015">Disulfide bond</keyword>
<evidence type="ECO:0000256" key="15">
    <source>
        <dbReference type="ARBA" id="ARBA00023157"/>
    </source>
</evidence>
<dbReference type="Proteomes" id="UP000827889">
    <property type="component" value="Chromosome 8"/>
</dbReference>
<keyword evidence="16" id="KW-0675">Receptor</keyword>
<evidence type="ECO:0000256" key="19">
    <source>
        <dbReference type="ARBA" id="ARBA00048679"/>
    </source>
</evidence>
<evidence type="ECO:0000256" key="9">
    <source>
        <dbReference type="ARBA" id="ARBA00022737"/>
    </source>
</evidence>
<protein>
    <recommendedName>
        <fullName evidence="3">non-specific serine/threonine protein kinase</fullName>
        <ecNumber evidence="3">2.7.11.1</ecNumber>
    </recommendedName>
</protein>
<dbReference type="InterPro" id="IPR017441">
    <property type="entry name" value="Protein_kinase_ATP_BS"/>
</dbReference>
<evidence type="ECO:0000256" key="5">
    <source>
        <dbReference type="ARBA" id="ARBA00022614"/>
    </source>
</evidence>
<feature type="transmembrane region" description="Helical" evidence="22">
    <location>
        <begin position="78"/>
        <end position="101"/>
    </location>
</feature>
<evidence type="ECO:0000256" key="10">
    <source>
        <dbReference type="ARBA" id="ARBA00022741"/>
    </source>
</evidence>
<evidence type="ECO:0000256" key="13">
    <source>
        <dbReference type="ARBA" id="ARBA00022989"/>
    </source>
</evidence>
<evidence type="ECO:0000256" key="1">
    <source>
        <dbReference type="ARBA" id="ARBA00004167"/>
    </source>
</evidence>
<evidence type="ECO:0000256" key="2">
    <source>
        <dbReference type="ARBA" id="ARBA00008684"/>
    </source>
</evidence>
<keyword evidence="13 22" id="KW-1133">Transmembrane helix</keyword>
<comment type="catalytic activity">
    <reaction evidence="18">
        <text>L-threonyl-[protein] + ATP = O-phospho-L-threonyl-[protein] + ADP + H(+)</text>
        <dbReference type="Rhea" id="RHEA:46608"/>
        <dbReference type="Rhea" id="RHEA-COMP:11060"/>
        <dbReference type="Rhea" id="RHEA-COMP:11605"/>
        <dbReference type="ChEBI" id="CHEBI:15378"/>
        <dbReference type="ChEBI" id="CHEBI:30013"/>
        <dbReference type="ChEBI" id="CHEBI:30616"/>
        <dbReference type="ChEBI" id="CHEBI:61977"/>
        <dbReference type="ChEBI" id="CHEBI:456216"/>
        <dbReference type="EC" id="2.7.11.1"/>
    </reaction>
</comment>
<keyword evidence="24" id="KW-1185">Reference proteome</keyword>
<evidence type="ECO:0000256" key="16">
    <source>
        <dbReference type="ARBA" id="ARBA00023170"/>
    </source>
</evidence>
<dbReference type="GO" id="GO:0004674">
    <property type="term" value="F:protein serine/threonine kinase activity"/>
    <property type="evidence" value="ECO:0007669"/>
    <property type="project" value="UniProtKB-KW"/>
</dbReference>
<keyword evidence="7 22" id="KW-0812">Transmembrane</keyword>
<dbReference type="FunFam" id="3.30.200.20:FF:000226">
    <property type="entry name" value="receptor protein kinase TMK1"/>
    <property type="match status" value="1"/>
</dbReference>
<evidence type="ECO:0000256" key="6">
    <source>
        <dbReference type="ARBA" id="ARBA00022679"/>
    </source>
</evidence>
<dbReference type="Gene3D" id="1.10.510.10">
    <property type="entry name" value="Transferase(Phosphotransferase) domain 1"/>
    <property type="match status" value="1"/>
</dbReference>
<keyword evidence="11" id="KW-0418">Kinase</keyword>
<dbReference type="SUPFAM" id="SSF56112">
    <property type="entry name" value="Protein kinase-like (PK-like)"/>
    <property type="match status" value="1"/>
</dbReference>
<evidence type="ECO:0000256" key="22">
    <source>
        <dbReference type="SAM" id="Phobius"/>
    </source>
</evidence>
<evidence type="ECO:0000256" key="3">
    <source>
        <dbReference type="ARBA" id="ARBA00012513"/>
    </source>
</evidence>
<evidence type="ECO:0000313" key="24">
    <source>
        <dbReference type="Proteomes" id="UP000827889"/>
    </source>
</evidence>
<evidence type="ECO:0000256" key="7">
    <source>
        <dbReference type="ARBA" id="ARBA00022692"/>
    </source>
</evidence>
<keyword evidence="10 20" id="KW-0547">Nucleotide-binding</keyword>
<dbReference type="SUPFAM" id="SSF52058">
    <property type="entry name" value="L domain-like"/>
    <property type="match status" value="2"/>
</dbReference>
<comment type="similarity">
    <text evidence="2">Belongs to the protein kinase superfamily. Ser/Thr protein kinase family.</text>
</comment>
<dbReference type="EC" id="2.7.11.1" evidence="3"/>
<keyword evidence="17" id="KW-0325">Glycoprotein</keyword>
<feature type="region of interest" description="Disordered" evidence="21">
    <location>
        <begin position="560"/>
        <end position="604"/>
    </location>
</feature>
<evidence type="ECO:0000256" key="8">
    <source>
        <dbReference type="ARBA" id="ARBA00022729"/>
    </source>
</evidence>
<dbReference type="PROSITE" id="PS00107">
    <property type="entry name" value="PROTEIN_KINASE_ATP"/>
    <property type="match status" value="1"/>
</dbReference>
<feature type="compositionally biased region" description="Pro residues" evidence="21">
    <location>
        <begin position="576"/>
        <end position="585"/>
    </location>
</feature>
<dbReference type="GO" id="GO:0016020">
    <property type="term" value="C:membrane"/>
    <property type="evidence" value="ECO:0007669"/>
    <property type="project" value="UniProtKB-SubCell"/>
</dbReference>
<dbReference type="InterPro" id="IPR013210">
    <property type="entry name" value="LRR_N_plant-typ"/>
</dbReference>
<dbReference type="InterPro" id="IPR008271">
    <property type="entry name" value="Ser/Thr_kinase_AS"/>
</dbReference>
<dbReference type="KEGG" id="rarg:115735258"/>
<feature type="compositionally biased region" description="Low complexity" evidence="21">
    <location>
        <begin position="563"/>
        <end position="575"/>
    </location>
</feature>
<comment type="subcellular location">
    <subcellularLocation>
        <location evidence="1">Membrane</location>
        <topology evidence="1">Single-pass membrane protein</topology>
    </subcellularLocation>
</comment>
<dbReference type="InterPro" id="IPR011009">
    <property type="entry name" value="Kinase-like_dom_sf"/>
</dbReference>
<dbReference type="FunFam" id="3.80.10.10:FF:000190">
    <property type="entry name" value="Receptor-like kinase TMK4"/>
    <property type="match status" value="1"/>
</dbReference>
<feature type="compositionally biased region" description="Polar residues" evidence="21">
    <location>
        <begin position="587"/>
        <end position="600"/>
    </location>
</feature>
<feature type="transmembrane region" description="Helical" evidence="22">
    <location>
        <begin position="46"/>
        <end position="72"/>
    </location>
</feature>